<evidence type="ECO:0000256" key="4">
    <source>
        <dbReference type="ARBA" id="ARBA00022833"/>
    </source>
</evidence>
<comment type="function">
    <text evidence="5">Involved in the maturation of [NiFe] hydrogenases. Required for nickel insertion into the metal center of the hydrogenase.</text>
</comment>
<feature type="binding site" evidence="5">
    <location>
        <position position="2"/>
    </location>
    <ligand>
        <name>Ni(2+)</name>
        <dbReference type="ChEBI" id="CHEBI:49786"/>
    </ligand>
</feature>
<comment type="similarity">
    <text evidence="1 5">Belongs to the HypA/HybF family.</text>
</comment>
<protein>
    <recommendedName>
        <fullName evidence="5">Hydrogenase maturation factor HypA</fullName>
    </recommendedName>
</protein>
<feature type="binding site" evidence="5">
    <location>
        <position position="73"/>
    </location>
    <ligand>
        <name>Zn(2+)</name>
        <dbReference type="ChEBI" id="CHEBI:29105"/>
    </ligand>
</feature>
<feature type="binding site" evidence="5">
    <location>
        <position position="89"/>
    </location>
    <ligand>
        <name>Zn(2+)</name>
        <dbReference type="ChEBI" id="CHEBI:29105"/>
    </ligand>
</feature>
<evidence type="ECO:0000313" key="7">
    <source>
        <dbReference type="Proteomes" id="UP000057158"/>
    </source>
</evidence>
<dbReference type="GO" id="GO:0051604">
    <property type="term" value="P:protein maturation"/>
    <property type="evidence" value="ECO:0007669"/>
    <property type="project" value="InterPro"/>
</dbReference>
<organism evidence="6 7">
    <name type="scientific">Desulfuromonas soudanensis</name>
    <dbReference type="NCBI Taxonomy" id="1603606"/>
    <lineage>
        <taxon>Bacteria</taxon>
        <taxon>Pseudomonadati</taxon>
        <taxon>Thermodesulfobacteriota</taxon>
        <taxon>Desulfuromonadia</taxon>
        <taxon>Desulfuromonadales</taxon>
        <taxon>Desulfuromonadaceae</taxon>
        <taxon>Desulfuromonas</taxon>
    </lineage>
</organism>
<name>A0A0M3QGL9_9BACT</name>
<dbReference type="STRING" id="1603606.DSOUD_3313"/>
<feature type="binding site" evidence="5">
    <location>
        <position position="76"/>
    </location>
    <ligand>
        <name>Zn(2+)</name>
        <dbReference type="ChEBI" id="CHEBI:29105"/>
    </ligand>
</feature>
<dbReference type="RefSeq" id="WP_053551993.1">
    <property type="nucleotide sequence ID" value="NZ_CP010802.1"/>
</dbReference>
<dbReference type="Gene3D" id="3.30.2320.80">
    <property type="match status" value="1"/>
</dbReference>
<dbReference type="PATRIC" id="fig|1603606.3.peg.3563"/>
<dbReference type="OrthoDB" id="9800361at2"/>
<dbReference type="KEGG" id="des:DSOUD_3313"/>
<evidence type="ECO:0000313" key="6">
    <source>
        <dbReference type="EMBL" id="ALC18033.1"/>
    </source>
</evidence>
<proteinExistence type="inferred from homology"/>
<accession>A0A0M3QGL9</accession>
<dbReference type="GO" id="GO:0008270">
    <property type="term" value="F:zinc ion binding"/>
    <property type="evidence" value="ECO:0007669"/>
    <property type="project" value="UniProtKB-UniRule"/>
</dbReference>
<dbReference type="InterPro" id="IPR020538">
    <property type="entry name" value="Hydgase_Ni_incorp_HypA/HybF_CS"/>
</dbReference>
<feature type="binding site" evidence="5">
    <location>
        <position position="92"/>
    </location>
    <ligand>
        <name>Zn(2+)</name>
        <dbReference type="ChEBI" id="CHEBI:29105"/>
    </ligand>
</feature>
<keyword evidence="3 5" id="KW-0479">Metal-binding</keyword>
<reference evidence="6 7" key="1">
    <citation type="submission" date="2015-07" db="EMBL/GenBank/DDBJ databases">
        <title>Isolation and Genomic Characterization of a Novel Halophilic Metal-Reducing Deltaproteobacterium from the Deep Subsurface.</title>
        <authorList>
            <person name="Badalamenti J.P."/>
            <person name="Summers Z.M."/>
            <person name="Gralnick J.A."/>
            <person name="Bond D.R."/>
        </authorList>
    </citation>
    <scope>NUCLEOTIDE SEQUENCE [LARGE SCALE GENOMIC DNA]</scope>
    <source>
        <strain evidence="6 7">WTL</strain>
    </source>
</reference>
<evidence type="ECO:0000256" key="3">
    <source>
        <dbReference type="ARBA" id="ARBA00022723"/>
    </source>
</evidence>
<keyword evidence="2 5" id="KW-0533">Nickel</keyword>
<evidence type="ECO:0000256" key="1">
    <source>
        <dbReference type="ARBA" id="ARBA00010748"/>
    </source>
</evidence>
<dbReference type="Proteomes" id="UP000057158">
    <property type="component" value="Chromosome"/>
</dbReference>
<gene>
    <name evidence="5 6" type="primary">hypA</name>
    <name evidence="6" type="ORF">DSOUD_3313</name>
</gene>
<dbReference type="GO" id="GO:0016151">
    <property type="term" value="F:nickel cation binding"/>
    <property type="evidence" value="ECO:0007669"/>
    <property type="project" value="UniProtKB-UniRule"/>
</dbReference>
<dbReference type="Pfam" id="PF01155">
    <property type="entry name" value="HypA"/>
    <property type="match status" value="1"/>
</dbReference>
<dbReference type="AlphaFoldDB" id="A0A0M3QGL9"/>
<dbReference type="HAMAP" id="MF_00213">
    <property type="entry name" value="HypA_HybF"/>
    <property type="match status" value="1"/>
</dbReference>
<dbReference type="NCBIfam" id="TIGR00100">
    <property type="entry name" value="hypA"/>
    <property type="match status" value="1"/>
</dbReference>
<dbReference type="PANTHER" id="PTHR34535:SF3">
    <property type="entry name" value="HYDROGENASE MATURATION FACTOR HYPA"/>
    <property type="match status" value="1"/>
</dbReference>
<keyword evidence="4 5" id="KW-0862">Zinc</keyword>
<dbReference type="EMBL" id="CP010802">
    <property type="protein sequence ID" value="ALC18033.1"/>
    <property type="molecule type" value="Genomic_DNA"/>
</dbReference>
<evidence type="ECO:0000256" key="2">
    <source>
        <dbReference type="ARBA" id="ARBA00022596"/>
    </source>
</evidence>
<dbReference type="PIRSF" id="PIRSF004761">
    <property type="entry name" value="Hydrgn_mat_HypA"/>
    <property type="match status" value="1"/>
</dbReference>
<dbReference type="InterPro" id="IPR000688">
    <property type="entry name" value="HypA/HybF"/>
</dbReference>
<dbReference type="PROSITE" id="PS01249">
    <property type="entry name" value="HYPA"/>
    <property type="match status" value="1"/>
</dbReference>
<sequence length="113" mass="12180">MHEVGITRSIIEIAERSARDQGASKILSVTVEIGALSGVMAEAVEFCFEACSCGTFLEGATLIIEQIAGRGRCRECGTEAAIDTFTFACPACGEFALDRLQGDELRIREMEID</sequence>
<keyword evidence="7" id="KW-1185">Reference proteome</keyword>
<dbReference type="PANTHER" id="PTHR34535">
    <property type="entry name" value="HYDROGENASE MATURATION FACTOR HYPA"/>
    <property type="match status" value="1"/>
</dbReference>
<evidence type="ECO:0000256" key="5">
    <source>
        <dbReference type="HAMAP-Rule" id="MF_00213"/>
    </source>
</evidence>